<gene>
    <name evidence="2" type="ORF">DBW97_02270</name>
</gene>
<dbReference type="InterPro" id="IPR023631">
    <property type="entry name" value="Amidase_dom"/>
</dbReference>
<evidence type="ECO:0000259" key="1">
    <source>
        <dbReference type="Pfam" id="PF01425"/>
    </source>
</evidence>
<reference evidence="2 3" key="1">
    <citation type="journal article" date="2018" name="Microbiome">
        <title>Fine metagenomic profile of the Mediterranean stratified and mixed water columns revealed by assembly and recruitment.</title>
        <authorList>
            <person name="Haro-Moreno J.M."/>
            <person name="Lopez-Perez M."/>
            <person name="De La Torre J.R."/>
            <person name="Picazo A."/>
            <person name="Camacho A."/>
            <person name="Rodriguez-Valera F."/>
        </authorList>
    </citation>
    <scope>NUCLEOTIDE SEQUENCE [LARGE SCALE GENOMIC DNA]</scope>
    <source>
        <strain evidence="2">MED-G83</strain>
    </source>
</reference>
<dbReference type="PANTHER" id="PTHR42678:SF34">
    <property type="entry name" value="OS04G0183300 PROTEIN"/>
    <property type="match status" value="1"/>
</dbReference>
<feature type="domain" description="Amidase" evidence="1">
    <location>
        <begin position="44"/>
        <end position="480"/>
    </location>
</feature>
<dbReference type="AlphaFoldDB" id="A0A368BNN4"/>
<dbReference type="SUPFAM" id="SSF75304">
    <property type="entry name" value="Amidase signature (AS) enzymes"/>
    <property type="match status" value="1"/>
</dbReference>
<dbReference type="Pfam" id="PF01425">
    <property type="entry name" value="Amidase"/>
    <property type="match status" value="1"/>
</dbReference>
<dbReference type="Gene3D" id="3.90.1300.10">
    <property type="entry name" value="Amidase signature (AS) domain"/>
    <property type="match status" value="1"/>
</dbReference>
<organism evidence="2 3">
    <name type="scientific">SAR86 cluster bacterium</name>
    <dbReference type="NCBI Taxonomy" id="2030880"/>
    <lineage>
        <taxon>Bacteria</taxon>
        <taxon>Pseudomonadati</taxon>
        <taxon>Pseudomonadota</taxon>
        <taxon>Gammaproteobacteria</taxon>
        <taxon>SAR86 cluster</taxon>
    </lineage>
</organism>
<dbReference type="Proteomes" id="UP000252147">
    <property type="component" value="Unassembled WGS sequence"/>
</dbReference>
<dbReference type="PANTHER" id="PTHR42678">
    <property type="entry name" value="AMIDASE"/>
    <property type="match status" value="1"/>
</dbReference>
<protein>
    <recommendedName>
        <fullName evidence="1">Amidase domain-containing protein</fullName>
    </recommendedName>
</protein>
<sequence>MLSRTIFFCLISFLAYSENNFKDLSLDEFKQLLDSSNNKRAFYKEYLSYLEEADSDVNAVIALYSDQDLYKNFVYSRRTEWRGVPIIIKDNIDSVGLANTAGSLAMLDNFPKDDAHIVKLLKDSGFVLAGKANLSEWANFRGNPSTSGWSSYGGQTNNPYDLSYNPCGSSSGSAAVVAEGLVPVAIGTETNGSISCPASINGIVGIKPTVGLVSRDGIIPISETQDTAGPMARNVSDAAAVLHAISGTDPKDPATKNIPKDYDFKALLSMSKQSLLGKRVGLIFPEEVSEYEKVLLEKSEAILTTLGAEVLRVNFDIESNYKWDNEYYVLLYEFREGVNKYLKSNASSMNSLSDLIAFNEENSESVLKHFGHEIFLDSAAATDEEKYQKGVELIVSRAQNQIDGLLERNNLDGLVGLTRNPAWKTDHENGDSRGFNGLSWGNGGLSAVAGYPHITIPLDYVEGLPVGLSFFASAWEEAKIINFAYAFEHENSFFPRPNRDKK</sequence>
<evidence type="ECO:0000313" key="2">
    <source>
        <dbReference type="EMBL" id="RCL38861.1"/>
    </source>
</evidence>
<name>A0A368BNN4_9GAMM</name>
<comment type="caution">
    <text evidence="2">The sequence shown here is derived from an EMBL/GenBank/DDBJ whole genome shotgun (WGS) entry which is preliminary data.</text>
</comment>
<dbReference type="EMBL" id="QOPD01000002">
    <property type="protein sequence ID" value="RCL38861.1"/>
    <property type="molecule type" value="Genomic_DNA"/>
</dbReference>
<proteinExistence type="predicted"/>
<dbReference type="InterPro" id="IPR036928">
    <property type="entry name" value="AS_sf"/>
</dbReference>
<evidence type="ECO:0000313" key="3">
    <source>
        <dbReference type="Proteomes" id="UP000252147"/>
    </source>
</evidence>
<accession>A0A368BNN4</accession>